<reference evidence="2 3" key="1">
    <citation type="journal article" date="2021" name="Sci. Rep.">
        <title>Genome sequencing of the multicellular alga Astrephomene provides insights into convergent evolution of germ-soma differentiation.</title>
        <authorList>
            <person name="Yamashita S."/>
            <person name="Yamamoto K."/>
            <person name="Matsuzaki R."/>
            <person name="Suzuki S."/>
            <person name="Yamaguchi H."/>
            <person name="Hirooka S."/>
            <person name="Minakuchi Y."/>
            <person name="Miyagishima S."/>
            <person name="Kawachi M."/>
            <person name="Toyoda A."/>
            <person name="Nozaki H."/>
        </authorList>
    </citation>
    <scope>NUCLEOTIDE SEQUENCE [LARGE SCALE GENOMIC DNA]</scope>
    <source>
        <strain evidence="2 3">NIES-4017</strain>
    </source>
</reference>
<protein>
    <submittedName>
        <fullName evidence="2">Uncharacterized protein</fullName>
    </submittedName>
</protein>
<accession>A0AAD3DH24</accession>
<name>A0AAD3DH24_9CHLO</name>
<organism evidence="2 3">
    <name type="scientific">Astrephomene gubernaculifera</name>
    <dbReference type="NCBI Taxonomy" id="47775"/>
    <lineage>
        <taxon>Eukaryota</taxon>
        <taxon>Viridiplantae</taxon>
        <taxon>Chlorophyta</taxon>
        <taxon>core chlorophytes</taxon>
        <taxon>Chlorophyceae</taxon>
        <taxon>CS clade</taxon>
        <taxon>Chlamydomonadales</taxon>
        <taxon>Astrephomenaceae</taxon>
        <taxon>Astrephomene</taxon>
    </lineage>
</organism>
<feature type="region of interest" description="Disordered" evidence="1">
    <location>
        <begin position="144"/>
        <end position="167"/>
    </location>
</feature>
<feature type="compositionally biased region" description="Basic and acidic residues" evidence="1">
    <location>
        <begin position="144"/>
        <end position="153"/>
    </location>
</feature>
<comment type="caution">
    <text evidence="2">The sequence shown here is derived from an EMBL/GenBank/DDBJ whole genome shotgun (WGS) entry which is preliminary data.</text>
</comment>
<feature type="region of interest" description="Disordered" evidence="1">
    <location>
        <begin position="181"/>
        <end position="223"/>
    </location>
</feature>
<proteinExistence type="predicted"/>
<feature type="compositionally biased region" description="Low complexity" evidence="1">
    <location>
        <begin position="181"/>
        <end position="203"/>
    </location>
</feature>
<sequence length="438" mass="46059">MQARTPSATELHFRTLEALFRALKAQAPDARLLAPLLSSSSSSSSLAYSTSPRFHNTSLTAAAEAEAASDTQQQGAQPWRSKYDETVALPYQAEVDLVYTDSYGRRVGVILTTLGSSRRTPGEQAAMQHALKLAAGWRTEAVEAAKDAVEKPPTRRRRRTSPTVERQVSLLATAATAAMAPAATAATEEPTQSVGEVVAAESAPVPPPARRRRRKSAQSQDGAAMAAAADAVAPAAPLEAESATAVVVAAAAIASAAIGLLQGVAAVASASAAVSQSLSRAAPPPPLATATTDSPWHDCDAVEKAAVSSVAAIESRMSSSSLPRAGEAATAAAPTAAIGRQDPNADKRLDLRSDLGQQLDEILCLELEHDWFHLRERYYSIACKRGQWMCAEDKEDVLQAIGSAMSYLDLPWEAQLDMLWQELADAGAPPPIRVFACA</sequence>
<dbReference type="Proteomes" id="UP001054857">
    <property type="component" value="Unassembled WGS sequence"/>
</dbReference>
<evidence type="ECO:0000313" key="3">
    <source>
        <dbReference type="Proteomes" id="UP001054857"/>
    </source>
</evidence>
<dbReference type="AlphaFoldDB" id="A0AAD3DH24"/>
<dbReference type="EMBL" id="BMAR01000002">
    <property type="protein sequence ID" value="GFR41696.1"/>
    <property type="molecule type" value="Genomic_DNA"/>
</dbReference>
<evidence type="ECO:0000256" key="1">
    <source>
        <dbReference type="SAM" id="MobiDB-lite"/>
    </source>
</evidence>
<gene>
    <name evidence="2" type="ORF">Agub_g2443</name>
</gene>
<keyword evidence="3" id="KW-1185">Reference proteome</keyword>
<evidence type="ECO:0000313" key="2">
    <source>
        <dbReference type="EMBL" id="GFR41696.1"/>
    </source>
</evidence>